<sequence length="327" mass="36939">MIPEDHAPVLLPEKAPISYVDQLLWPSERLVTPEISSFQHTPTDDQNTRIHVPRAVKNLCHSSSSESHSLLSYELLPHTTIEARKDGLGAYTEPRYSQRHSSSGTSVSREYEQHGSYEFVSITPTRTTPMQRLKRPDRDLSRCSPLITRGKSVYMSVEEGPSKISELTDITDTPLRLKVAQLLAIAPELQIQDLCNLLIGTKGNVEKAREPIFRQAAWSTGLSSTPDHTQKVKTEVEEPFRYQSDRSNAMMAYDSDRDEDMVLMKLEADDSEIWYDNKALASPAPETRNLKEARPAKKNYKASPKLTSGKNPHLFHVFCEGLPHPLF</sequence>
<dbReference type="OrthoDB" id="3798749at2759"/>
<evidence type="ECO:0000313" key="3">
    <source>
        <dbReference type="Proteomes" id="UP000756921"/>
    </source>
</evidence>
<evidence type="ECO:0000256" key="1">
    <source>
        <dbReference type="SAM" id="MobiDB-lite"/>
    </source>
</evidence>
<dbReference type="AlphaFoldDB" id="A0A9P6KLF6"/>
<reference evidence="2" key="1">
    <citation type="journal article" date="2020" name="Mol. Plant Microbe Interact.">
        <title>Genome Sequence of the Biocontrol Agent Coniothyrium minitans strain Conio (IMI 134523).</title>
        <authorList>
            <person name="Patel D."/>
            <person name="Shittu T.A."/>
            <person name="Baroncelli R."/>
            <person name="Muthumeenakshi S."/>
            <person name="Osborne T.H."/>
            <person name="Janganan T.K."/>
            <person name="Sreenivasaprasad S."/>
        </authorList>
    </citation>
    <scope>NUCLEOTIDE SEQUENCE</scope>
    <source>
        <strain evidence="2">Conio</strain>
    </source>
</reference>
<dbReference type="Proteomes" id="UP000756921">
    <property type="component" value="Unassembled WGS sequence"/>
</dbReference>
<evidence type="ECO:0000313" key="2">
    <source>
        <dbReference type="EMBL" id="KAF9730837.1"/>
    </source>
</evidence>
<comment type="caution">
    <text evidence="2">The sequence shown here is derived from an EMBL/GenBank/DDBJ whole genome shotgun (WGS) entry which is preliminary data.</text>
</comment>
<protein>
    <submittedName>
        <fullName evidence="2">Uncharacterized protein</fullName>
    </submittedName>
</protein>
<organism evidence="2 3">
    <name type="scientific">Paraphaeosphaeria minitans</name>
    <dbReference type="NCBI Taxonomy" id="565426"/>
    <lineage>
        <taxon>Eukaryota</taxon>
        <taxon>Fungi</taxon>
        <taxon>Dikarya</taxon>
        <taxon>Ascomycota</taxon>
        <taxon>Pezizomycotina</taxon>
        <taxon>Dothideomycetes</taxon>
        <taxon>Pleosporomycetidae</taxon>
        <taxon>Pleosporales</taxon>
        <taxon>Massarineae</taxon>
        <taxon>Didymosphaeriaceae</taxon>
        <taxon>Paraphaeosphaeria</taxon>
    </lineage>
</organism>
<name>A0A9P6KLF6_9PLEO</name>
<gene>
    <name evidence="2" type="ORF">PMIN01_10795</name>
</gene>
<keyword evidence="3" id="KW-1185">Reference proteome</keyword>
<proteinExistence type="predicted"/>
<accession>A0A9P6KLF6</accession>
<feature type="region of interest" description="Disordered" evidence="1">
    <location>
        <begin position="285"/>
        <end position="307"/>
    </location>
</feature>
<dbReference type="EMBL" id="WJXW01000013">
    <property type="protein sequence ID" value="KAF9730837.1"/>
    <property type="molecule type" value="Genomic_DNA"/>
</dbReference>